<organism evidence="2">
    <name type="scientific">Arundo donax</name>
    <name type="common">Giant reed</name>
    <name type="synonym">Donax arundinaceus</name>
    <dbReference type="NCBI Taxonomy" id="35708"/>
    <lineage>
        <taxon>Eukaryota</taxon>
        <taxon>Viridiplantae</taxon>
        <taxon>Streptophyta</taxon>
        <taxon>Embryophyta</taxon>
        <taxon>Tracheophyta</taxon>
        <taxon>Spermatophyta</taxon>
        <taxon>Magnoliopsida</taxon>
        <taxon>Liliopsida</taxon>
        <taxon>Poales</taxon>
        <taxon>Poaceae</taxon>
        <taxon>PACMAD clade</taxon>
        <taxon>Arundinoideae</taxon>
        <taxon>Arundineae</taxon>
        <taxon>Arundo</taxon>
    </lineage>
</organism>
<accession>A0A0A9FYC2</accession>
<evidence type="ECO:0000256" key="1">
    <source>
        <dbReference type="SAM" id="Phobius"/>
    </source>
</evidence>
<reference evidence="2" key="1">
    <citation type="submission" date="2014-09" db="EMBL/GenBank/DDBJ databases">
        <authorList>
            <person name="Magalhaes I.L.F."/>
            <person name="Oliveira U."/>
            <person name="Santos F.R."/>
            <person name="Vidigal T.H.D.A."/>
            <person name="Brescovit A.D."/>
            <person name="Santos A.J."/>
        </authorList>
    </citation>
    <scope>NUCLEOTIDE SEQUENCE</scope>
    <source>
        <tissue evidence="2">Shoot tissue taken approximately 20 cm above the soil surface</tissue>
    </source>
</reference>
<keyword evidence="1" id="KW-0472">Membrane</keyword>
<evidence type="ECO:0000313" key="2">
    <source>
        <dbReference type="EMBL" id="JAE15306.1"/>
    </source>
</evidence>
<name>A0A0A9FYC2_ARUDO</name>
<keyword evidence="1" id="KW-0812">Transmembrane</keyword>
<protein>
    <submittedName>
        <fullName evidence="2">Uncharacterized protein</fullName>
    </submittedName>
</protein>
<feature type="transmembrane region" description="Helical" evidence="1">
    <location>
        <begin position="20"/>
        <end position="42"/>
    </location>
</feature>
<dbReference type="EMBL" id="GBRH01182590">
    <property type="protein sequence ID" value="JAE15306.1"/>
    <property type="molecule type" value="Transcribed_RNA"/>
</dbReference>
<dbReference type="AlphaFoldDB" id="A0A0A9FYC2"/>
<keyword evidence="1" id="KW-1133">Transmembrane helix</keyword>
<proteinExistence type="predicted"/>
<reference evidence="2" key="2">
    <citation type="journal article" date="2015" name="Data Brief">
        <title>Shoot transcriptome of the giant reed, Arundo donax.</title>
        <authorList>
            <person name="Barrero R.A."/>
            <person name="Guerrero F.D."/>
            <person name="Moolhuijzen P."/>
            <person name="Goolsby J.A."/>
            <person name="Tidwell J."/>
            <person name="Bellgard S.E."/>
            <person name="Bellgard M.I."/>
        </authorList>
    </citation>
    <scope>NUCLEOTIDE SEQUENCE</scope>
    <source>
        <tissue evidence="2">Shoot tissue taken approximately 20 cm above the soil surface</tissue>
    </source>
</reference>
<sequence length="66" mass="7800">MSYSFTTVSLDKVLHQMSKAFPLFSMWENMLHCIFQTFASIYTNSKKRKISYSNMQLSHKPNTIIF</sequence>